<keyword evidence="3" id="KW-1185">Reference proteome</keyword>
<organism evidence="2 3">
    <name type="scientific">Setomelanomma holmii</name>
    <dbReference type="NCBI Taxonomy" id="210430"/>
    <lineage>
        <taxon>Eukaryota</taxon>
        <taxon>Fungi</taxon>
        <taxon>Dikarya</taxon>
        <taxon>Ascomycota</taxon>
        <taxon>Pezizomycotina</taxon>
        <taxon>Dothideomycetes</taxon>
        <taxon>Pleosporomycetidae</taxon>
        <taxon>Pleosporales</taxon>
        <taxon>Pleosporineae</taxon>
        <taxon>Phaeosphaeriaceae</taxon>
        <taxon>Setomelanomma</taxon>
    </lineage>
</organism>
<gene>
    <name evidence="2" type="ORF">EK21DRAFT_88514</name>
</gene>
<dbReference type="OrthoDB" id="3944493at2759"/>
<comment type="caution">
    <text evidence="2">The sequence shown here is derived from an EMBL/GenBank/DDBJ whole genome shotgun (WGS) entry which is preliminary data.</text>
</comment>
<protein>
    <submittedName>
        <fullName evidence="2">Uncharacterized protein</fullName>
    </submittedName>
</protein>
<dbReference type="AlphaFoldDB" id="A0A9P4LMK3"/>
<evidence type="ECO:0000256" key="1">
    <source>
        <dbReference type="SAM" id="MobiDB-lite"/>
    </source>
</evidence>
<dbReference type="EMBL" id="ML978185">
    <property type="protein sequence ID" value="KAF2030993.1"/>
    <property type="molecule type" value="Genomic_DNA"/>
</dbReference>
<feature type="compositionally biased region" description="Basic and acidic residues" evidence="1">
    <location>
        <begin position="216"/>
        <end position="235"/>
    </location>
</feature>
<feature type="compositionally biased region" description="Basic and acidic residues" evidence="1">
    <location>
        <begin position="10"/>
        <end position="27"/>
    </location>
</feature>
<sequence length="464" mass="51452">MPSFTFWKSSKTDEAKSPLLNDDGKRQGADQVIQIAGKLDLDPGNEDAGVFVSEQPESQMELSEISTLLQQDAISRSTLSPTVTSVGDVDAKLLDGDQIRLECQLLHACSATSLVVDETGQNSSAMSHKTPATLLEEPSKPGSEATPQDRDSGVYLAEDSEQLSSSQPASVAASPVPTPPRTSTLALRESSSSTTQHKEAPARRLHRPTELNLSKTDSDSSKPRSELEKRFDLMRNSKTQSRAALRSPTELLKERLNMSPKKSAPEEKIRVFVPPKPSRTGCLLSGPAGRTDAFTSTSVRARTEVGGRPAWWCKFDNLVVFDGIEKHGEGEPWIHTRTSKGLSIARQRGDTETVVIPMNCAHCQDMLKRHEWKYDIQVCKRSVCWECRERCKWEYEQERTTRAKSCASRAETNRDRADSVLQDTEVREDELVRKIGIEQGRPKSPMEVVGGIEERLDRMTACGK</sequence>
<feature type="region of interest" description="Disordered" evidence="1">
    <location>
        <begin position="120"/>
        <end position="266"/>
    </location>
</feature>
<feature type="region of interest" description="Disordered" evidence="1">
    <location>
        <begin position="1"/>
        <end position="27"/>
    </location>
</feature>
<feature type="compositionally biased region" description="Low complexity" evidence="1">
    <location>
        <begin position="164"/>
        <end position="175"/>
    </location>
</feature>
<proteinExistence type="predicted"/>
<name>A0A9P4LMK3_9PLEO</name>
<reference evidence="2" key="1">
    <citation type="journal article" date="2020" name="Stud. Mycol.">
        <title>101 Dothideomycetes genomes: a test case for predicting lifestyles and emergence of pathogens.</title>
        <authorList>
            <person name="Haridas S."/>
            <person name="Albert R."/>
            <person name="Binder M."/>
            <person name="Bloem J."/>
            <person name="Labutti K."/>
            <person name="Salamov A."/>
            <person name="Andreopoulos B."/>
            <person name="Baker S."/>
            <person name="Barry K."/>
            <person name="Bills G."/>
            <person name="Bluhm B."/>
            <person name="Cannon C."/>
            <person name="Castanera R."/>
            <person name="Culley D."/>
            <person name="Daum C."/>
            <person name="Ezra D."/>
            <person name="Gonzalez J."/>
            <person name="Henrissat B."/>
            <person name="Kuo A."/>
            <person name="Liang C."/>
            <person name="Lipzen A."/>
            <person name="Lutzoni F."/>
            <person name="Magnuson J."/>
            <person name="Mondo S."/>
            <person name="Nolan M."/>
            <person name="Ohm R."/>
            <person name="Pangilinan J."/>
            <person name="Park H.-J."/>
            <person name="Ramirez L."/>
            <person name="Alfaro M."/>
            <person name="Sun H."/>
            <person name="Tritt A."/>
            <person name="Yoshinaga Y."/>
            <person name="Zwiers L.-H."/>
            <person name="Turgeon B."/>
            <person name="Goodwin S."/>
            <person name="Spatafora J."/>
            <person name="Crous P."/>
            <person name="Grigoriev I."/>
        </authorList>
    </citation>
    <scope>NUCLEOTIDE SEQUENCE</scope>
    <source>
        <strain evidence="2">CBS 110217</strain>
    </source>
</reference>
<dbReference type="Proteomes" id="UP000799777">
    <property type="component" value="Unassembled WGS sequence"/>
</dbReference>
<evidence type="ECO:0000313" key="3">
    <source>
        <dbReference type="Proteomes" id="UP000799777"/>
    </source>
</evidence>
<accession>A0A9P4LMK3</accession>
<evidence type="ECO:0000313" key="2">
    <source>
        <dbReference type="EMBL" id="KAF2030993.1"/>
    </source>
</evidence>